<dbReference type="EMBL" id="JH817351">
    <property type="protein sequence ID" value="EKC36080.1"/>
    <property type="molecule type" value="Genomic_DNA"/>
</dbReference>
<feature type="domain" description="TNFR-Cys" evidence="10">
    <location>
        <begin position="1536"/>
        <end position="1577"/>
    </location>
</feature>
<comment type="subcellular location">
    <subcellularLocation>
        <location evidence="1">Membrane</location>
        <topology evidence="1">Single-pass membrane protein</topology>
    </subcellularLocation>
</comment>
<dbReference type="PROSITE" id="PS00652">
    <property type="entry name" value="TNFR_NGFR_1"/>
    <property type="match status" value="5"/>
</dbReference>
<organism evidence="11">
    <name type="scientific">Magallana gigas</name>
    <name type="common">Pacific oyster</name>
    <name type="synonym">Crassostrea gigas</name>
    <dbReference type="NCBI Taxonomy" id="29159"/>
    <lineage>
        <taxon>Eukaryota</taxon>
        <taxon>Metazoa</taxon>
        <taxon>Spiralia</taxon>
        <taxon>Lophotrochozoa</taxon>
        <taxon>Mollusca</taxon>
        <taxon>Bivalvia</taxon>
        <taxon>Autobranchia</taxon>
        <taxon>Pteriomorphia</taxon>
        <taxon>Ostreida</taxon>
        <taxon>Ostreoidea</taxon>
        <taxon>Ostreidae</taxon>
        <taxon>Magallana</taxon>
    </lineage>
</organism>
<dbReference type="PANTHER" id="PTHR12120">
    <property type="entry name" value="TNFR-CYS DOMAIN-CONTAINING PROTEIN"/>
    <property type="match status" value="1"/>
</dbReference>
<comment type="caution">
    <text evidence="9">Lacks conserved residue(s) required for the propagation of feature annotation.</text>
</comment>
<feature type="repeat" description="TNFR-Cys" evidence="9">
    <location>
        <begin position="1536"/>
        <end position="1577"/>
    </location>
</feature>
<dbReference type="GO" id="GO:0043123">
    <property type="term" value="P:positive regulation of canonical NF-kappaB signal transduction"/>
    <property type="evidence" value="ECO:0007669"/>
    <property type="project" value="InterPro"/>
</dbReference>
<name>K1R4K0_MAGGI</name>
<keyword evidence="5" id="KW-0472">Membrane</keyword>
<reference evidence="11" key="1">
    <citation type="journal article" date="2012" name="Nature">
        <title>The oyster genome reveals stress adaptation and complexity of shell formation.</title>
        <authorList>
            <person name="Zhang G."/>
            <person name="Fang X."/>
            <person name="Guo X."/>
            <person name="Li L."/>
            <person name="Luo R."/>
            <person name="Xu F."/>
            <person name="Yang P."/>
            <person name="Zhang L."/>
            <person name="Wang X."/>
            <person name="Qi H."/>
            <person name="Xiong Z."/>
            <person name="Que H."/>
            <person name="Xie Y."/>
            <person name="Holland P.W."/>
            <person name="Paps J."/>
            <person name="Zhu Y."/>
            <person name="Wu F."/>
            <person name="Chen Y."/>
            <person name="Wang J."/>
            <person name="Peng C."/>
            <person name="Meng J."/>
            <person name="Yang L."/>
            <person name="Liu J."/>
            <person name="Wen B."/>
            <person name="Zhang N."/>
            <person name="Huang Z."/>
            <person name="Zhu Q."/>
            <person name="Feng Y."/>
            <person name="Mount A."/>
            <person name="Hedgecock D."/>
            <person name="Xu Z."/>
            <person name="Liu Y."/>
            <person name="Domazet-Loso T."/>
            <person name="Du Y."/>
            <person name="Sun X."/>
            <person name="Zhang S."/>
            <person name="Liu B."/>
            <person name="Cheng P."/>
            <person name="Jiang X."/>
            <person name="Li J."/>
            <person name="Fan D."/>
            <person name="Wang W."/>
            <person name="Fu W."/>
            <person name="Wang T."/>
            <person name="Wang B."/>
            <person name="Zhang J."/>
            <person name="Peng Z."/>
            <person name="Li Y."/>
            <person name="Li N."/>
            <person name="Wang J."/>
            <person name="Chen M."/>
            <person name="He Y."/>
            <person name="Tan F."/>
            <person name="Song X."/>
            <person name="Zheng Q."/>
            <person name="Huang R."/>
            <person name="Yang H."/>
            <person name="Du X."/>
            <person name="Chen L."/>
            <person name="Yang M."/>
            <person name="Gaffney P.M."/>
            <person name="Wang S."/>
            <person name="Luo L."/>
            <person name="She Z."/>
            <person name="Ming Y."/>
            <person name="Huang W."/>
            <person name="Zhang S."/>
            <person name="Huang B."/>
            <person name="Zhang Y."/>
            <person name="Qu T."/>
            <person name="Ni P."/>
            <person name="Miao G."/>
            <person name="Wang J."/>
            <person name="Wang Q."/>
            <person name="Steinberg C.E."/>
            <person name="Wang H."/>
            <person name="Li N."/>
            <person name="Qian L."/>
            <person name="Zhang G."/>
            <person name="Li Y."/>
            <person name="Yang H."/>
            <person name="Liu X."/>
            <person name="Wang J."/>
            <person name="Yin Y."/>
            <person name="Wang J."/>
        </authorList>
    </citation>
    <scope>NUCLEOTIDE SEQUENCE [LARGE SCALE GENOMIC DNA]</scope>
    <source>
        <strain evidence="11">05x7-T-G4-1.051#20</strain>
    </source>
</reference>
<dbReference type="InterPro" id="IPR001368">
    <property type="entry name" value="TNFR/NGFR_Cys_rich_reg"/>
</dbReference>
<protein>
    <recommendedName>
        <fullName evidence="10">TNFR-Cys domain-containing protein</fullName>
    </recommendedName>
</protein>
<evidence type="ECO:0000256" key="2">
    <source>
        <dbReference type="ARBA" id="ARBA00022692"/>
    </source>
</evidence>
<gene>
    <name evidence="11" type="ORF">CGI_10007247</name>
</gene>
<dbReference type="PANTHER" id="PTHR12120:SF10">
    <property type="entry name" value="TNFR-CYS DOMAIN-CONTAINING PROTEIN"/>
    <property type="match status" value="1"/>
</dbReference>
<feature type="domain" description="TNFR-Cys" evidence="10">
    <location>
        <begin position="866"/>
        <end position="907"/>
    </location>
</feature>
<keyword evidence="4" id="KW-1133">Transmembrane helix</keyword>
<feature type="repeat" description="TNFR-Cys" evidence="9">
    <location>
        <begin position="866"/>
        <end position="907"/>
    </location>
</feature>
<keyword evidence="6" id="KW-1015">Disulfide bond</keyword>
<keyword evidence="8" id="KW-0325">Glycoprotein</keyword>
<evidence type="ECO:0000256" key="1">
    <source>
        <dbReference type="ARBA" id="ARBA00004167"/>
    </source>
</evidence>
<evidence type="ECO:0000256" key="4">
    <source>
        <dbReference type="ARBA" id="ARBA00022989"/>
    </source>
</evidence>
<keyword evidence="3" id="KW-0677">Repeat</keyword>
<sequence>MFQNCLGILWTSLRSSEDNEMFTPYELLTVSLTVNCCVIFYCLVMRFQNKLSSKCCCEKCGIVVTVCQTYRAKPHYLPKVLTEQMFVWVTVVLSLTALLGSDITRYPFSGRSDSSITDFVGIILAINIGRYIYLISVNVYLYGEGESSRIKTEAVHHVVTIVCYSFFLAYHQNLLLSLVGMTMETNSTIIEISKILKEMATIQRLVRSFCKTTNEIDNTETVHGIQRVCHSHLTTRNNLGYLRSRYRSKCGSVEAPRTGMSLSDNWTEDTSSNAFATNLLQGFLTMRTPSTLIQALCFFSILFVGLILTKRPPCEAGRWRYSEGKGRCVRCRCPKGTQLSGSEDIPHDKVLGALQCPNCTRCNPGEFSNGRTGFLCVECSTPCEERRRLTKVACDGTNNVDCGQCKEGYFERLPGDVSCMPCTNELDRAECVGKIITQSSTAPPININRKTTLVESHGKEDQENGSVNSTSHSNGSQLIVVILCILTLVLVIAIALVLIKCIPKFCNISDWIAQNLGSDSTVNSNGSSGSLLKNNLANDLEMDAVTLAGREPVYPELDPEITQRMKTTVVNRDGSLLRTIATKIDQDPEPAFLLLEISRGAIFQEKESLKGRYISEYYLAILQKWVEKNYQQATQFVLYMAFWNAQMFTMLSRDVTMCPPCSPCSVDEFSGPKTDHLCVNCSTSCEIQNRVTVRQCDGKNDAICGQCLQGFSEDEHNICLSMDEHGRRRRKELKEEDHTVYFVFAGIAIPAMLCVICYCCLRNKIGSWRRGSAKQCTNPRDCKAHLGFLTMRTSSTLIQALCVFSILFVGLVLTKRPPCEAGRRRYSEGKGRCVRCRCPKGTQLSGSEDIPHDKFLGALQCPNCTRCNPGEFSNGRTGFLCLECSTPCEERRRLTKVPCDGTNNVDCGRCKEGYFERLPGDVSCMPCTNDVDRAECVGKIIYQSSTAPPININRKTTLVESHGKEDQENGSVNSTSHSNGSQLIVVILCILTLVLVIAIALVLTKCIPKFCNISDWIAQNLGSDSTVNSNGSSGSLLKNNLANDLEMDAVTLAGREPGYPELDPEITQRMKTTVVNRDGSLLRTIATKIDQDPEPAFLLLDISKGAIFQEKESLKGRPISEYYLAILQKWVERNYQQATQFVLYMAFWNAQMFTGFLTMRTPSILIQPLCVFSILFVELVLTKRPPCEAGRWRYSEGKGRCVRCRCPKGTQLSGSEDIPHDKVRGALQCPNCTRCNPGEFSNGRTGFLCLQCSTPCEERRRLTKVACDETSNVDCGQCKEGYFERLPGDVSCMPCTNDVDRAECVGKIIYQSSTAPPININRKTTLVESHGKEDQENGSVNSTSHSNGSQLIVVILCILTLVLVIAIGLLSIKCIPKFCNISERIAQNLGSDSTVNSNGSSGSLLKNNLANDLEMDAVTLAGREPVYPELDPEITQRMKTTVVNRDGSLLRTIATKIDQDPEPAFLLLDISRGAIFQEKESLKGRYVSEYYLAILQKWVERNYQQATQFVLYMAFWNAQMFTMLSRDVTMCPPCSPCSVGEFSGPKTDHLCVNCSTSCEIQNRVTVRQCDGKNDAICGQCLQGFSEDEHNICLSMDEHGRRRRKQLKEEDHTVYFVFAGVAIPAMLCVICYCCLRNKIGSWRRGSAKQCTNPRDCKAHLVYTSKKRGVMMRLEEDEYCV</sequence>
<dbReference type="GO" id="GO:0005886">
    <property type="term" value="C:plasma membrane"/>
    <property type="evidence" value="ECO:0007669"/>
    <property type="project" value="TreeGrafter"/>
</dbReference>
<proteinExistence type="predicted"/>
<evidence type="ECO:0000256" key="9">
    <source>
        <dbReference type="PROSITE-ProRule" id="PRU00206"/>
    </source>
</evidence>
<evidence type="ECO:0000259" key="10">
    <source>
        <dbReference type="PROSITE" id="PS50050"/>
    </source>
</evidence>
<dbReference type="GO" id="GO:0038023">
    <property type="term" value="F:signaling receptor activity"/>
    <property type="evidence" value="ECO:0007669"/>
    <property type="project" value="InterPro"/>
</dbReference>
<dbReference type="HOGENOM" id="CLU_241544_0_0_1"/>
<feature type="domain" description="TNFR-Cys" evidence="10">
    <location>
        <begin position="1234"/>
        <end position="1275"/>
    </location>
</feature>
<dbReference type="SMART" id="SM00208">
    <property type="entry name" value="TNFR"/>
    <property type="match status" value="5"/>
</dbReference>
<evidence type="ECO:0000256" key="8">
    <source>
        <dbReference type="ARBA" id="ARBA00023180"/>
    </source>
</evidence>
<evidence type="ECO:0000256" key="5">
    <source>
        <dbReference type="ARBA" id="ARBA00023136"/>
    </source>
</evidence>
<feature type="repeat" description="TNFR-Cys" evidence="9">
    <location>
        <begin position="1234"/>
        <end position="1275"/>
    </location>
</feature>
<dbReference type="GO" id="GO:0046330">
    <property type="term" value="P:positive regulation of JNK cascade"/>
    <property type="evidence" value="ECO:0007669"/>
    <property type="project" value="InterPro"/>
</dbReference>
<accession>K1R4K0</accession>
<evidence type="ECO:0000313" key="11">
    <source>
        <dbReference type="EMBL" id="EKC36080.1"/>
    </source>
</evidence>
<keyword evidence="7" id="KW-0675">Receptor</keyword>
<dbReference type="InParanoid" id="K1R4K0"/>
<evidence type="ECO:0000256" key="7">
    <source>
        <dbReference type="ARBA" id="ARBA00023170"/>
    </source>
</evidence>
<dbReference type="PROSITE" id="PS50050">
    <property type="entry name" value="TNFR_NGFR_2"/>
    <property type="match status" value="3"/>
</dbReference>
<evidence type="ECO:0000256" key="6">
    <source>
        <dbReference type="ARBA" id="ARBA00023157"/>
    </source>
</evidence>
<keyword evidence="2" id="KW-0812">Transmembrane</keyword>
<dbReference type="CDD" id="cd00185">
    <property type="entry name" value="TNFRSF"/>
    <property type="match status" value="1"/>
</dbReference>
<evidence type="ECO:0000256" key="3">
    <source>
        <dbReference type="ARBA" id="ARBA00022737"/>
    </source>
</evidence>
<dbReference type="InterPro" id="IPR047526">
    <property type="entry name" value="TNR19/27/EDAR"/>
</dbReference>